<comment type="subcellular location">
    <subcellularLocation>
        <location evidence="1">Cell inner membrane</location>
        <topology evidence="1">Multi-pass membrane protein</topology>
    </subcellularLocation>
</comment>
<dbReference type="PANTHER" id="PTHR43653:SF1">
    <property type="entry name" value="CYTOCHROME C-TYPE BIOGENESIS PROTEIN CCMF"/>
    <property type="match status" value="1"/>
</dbReference>
<organism evidence="13 14">
    <name type="scientific">Candidatus Fonsibacter lacus</name>
    <dbReference type="NCBI Taxonomy" id="2576439"/>
    <lineage>
        <taxon>Bacteria</taxon>
        <taxon>Pseudomonadati</taxon>
        <taxon>Pseudomonadota</taxon>
        <taxon>Alphaproteobacteria</taxon>
        <taxon>Candidatus Pelagibacterales</taxon>
        <taxon>Candidatus Pelagibacterales incertae sedis</taxon>
        <taxon>Candidatus Fonsibacter</taxon>
    </lineage>
</organism>
<keyword evidence="7 10" id="KW-1133">Transmembrane helix</keyword>
<feature type="transmembrane region" description="Helical" evidence="10">
    <location>
        <begin position="270"/>
        <end position="289"/>
    </location>
</feature>
<feature type="transmembrane region" description="Helical" evidence="10">
    <location>
        <begin position="309"/>
        <end position="328"/>
    </location>
</feature>
<dbReference type="InterPro" id="IPR003568">
    <property type="entry name" value="Cyt_c_biogenesis_CcmF"/>
</dbReference>
<comment type="function">
    <text evidence="9">Required for the biogenesis of c-type cytochromes. Possible subunit of a heme lyase.</text>
</comment>
<evidence type="ECO:0000259" key="12">
    <source>
        <dbReference type="Pfam" id="PF16327"/>
    </source>
</evidence>
<evidence type="ECO:0000256" key="5">
    <source>
        <dbReference type="ARBA" id="ARBA00022692"/>
    </source>
</evidence>
<keyword evidence="5 10" id="KW-0812">Transmembrane</keyword>
<feature type="transmembrane region" description="Helical" evidence="10">
    <location>
        <begin position="93"/>
        <end position="110"/>
    </location>
</feature>
<keyword evidence="6" id="KW-0201">Cytochrome c-type biogenesis</keyword>
<sequence>MAGYLGNLTLFLSLIFNCFLISSLISGIRNNFKNSKTINFFNNSIFFLLLISFLTLIYCFIVSDFSNVAVYQNSHTTKPLIYKISGAWGNHEGSMVLFILILSLFSFIFVRTKVSEKLKFYTVFFQAILILIFLLFLILTSNPFDQMDPKPSQGLGLNPILQDPLLAIHPPFLYFGYVGFSLVFSFALAGLVTNNFDQSWSKIANFWIILPWSLLTIGIGLGSFWAYYELGWGGYWFWDPVENASLMPWLAATALIHSNIVTFKKDKLHSWTALLSIFTFIMSLLGTFLVRSGVLNSVHAFANDPYRGVYILSTILLITFFSLAIFIIKSPKKSFYGKYSFFQRDNFILINNCFLLFFLSVVLVGTVYPIILDAITGKSISVGPIYYHTILAPFLFVFLFFMSHGPLLSWNKEDKFLQIKNFKIFFPISVVISLVIIFLFFNYKDIILILGLLFSLYLIVSVIFDWISQKKLSLNFGRLISHLGFGILIFAIFINAYLSKEINAAMKVGDEIKIQEFIIKFKSINKINKENYEEVFGNFLVTNKQKQVELTPSIRKYNQPVQFTSETSIKTNFIVDYYFAINLSEFEKDKIMVRFYYKPFMFWIWLSILLIAFGGVYQTFKLRNE</sequence>
<dbReference type="PANTHER" id="PTHR43653">
    <property type="entry name" value="CYTOCHROME C ASSEMBLY PROTEIN-RELATED"/>
    <property type="match status" value="1"/>
</dbReference>
<evidence type="ECO:0000259" key="11">
    <source>
        <dbReference type="Pfam" id="PF01578"/>
    </source>
</evidence>
<dbReference type="InterPro" id="IPR002541">
    <property type="entry name" value="Cyt_c_assembly"/>
</dbReference>
<feature type="transmembrane region" description="Helical" evidence="10">
    <location>
        <begin position="40"/>
        <end position="63"/>
    </location>
</feature>
<comment type="similarity">
    <text evidence="2">Belongs to the CcmF/CycK/Ccl1/NrfE/CcsA family.</text>
</comment>
<dbReference type="Pfam" id="PF01578">
    <property type="entry name" value="Cytochrom_C_asm"/>
    <property type="match status" value="1"/>
</dbReference>
<feature type="transmembrane region" description="Helical" evidence="10">
    <location>
        <begin position="204"/>
        <end position="226"/>
    </location>
</feature>
<evidence type="ECO:0000256" key="9">
    <source>
        <dbReference type="ARBA" id="ARBA00037230"/>
    </source>
</evidence>
<dbReference type="GO" id="GO:0005886">
    <property type="term" value="C:plasma membrane"/>
    <property type="evidence" value="ECO:0007669"/>
    <property type="project" value="UniProtKB-SubCell"/>
</dbReference>
<evidence type="ECO:0000256" key="10">
    <source>
        <dbReference type="SAM" id="Phobius"/>
    </source>
</evidence>
<feature type="transmembrane region" description="Helical" evidence="10">
    <location>
        <begin position="447"/>
        <end position="467"/>
    </location>
</feature>
<dbReference type="Proteomes" id="UP000713222">
    <property type="component" value="Unassembled WGS sequence"/>
</dbReference>
<evidence type="ECO:0000256" key="4">
    <source>
        <dbReference type="ARBA" id="ARBA00022519"/>
    </source>
</evidence>
<keyword evidence="13" id="KW-0456">Lyase</keyword>
<reference evidence="13" key="1">
    <citation type="submission" date="2018-10" db="EMBL/GenBank/DDBJ databases">
        <title>Iterative Subtractive Binning of Freshwater Chronoseries Metagenomes Recovers Nearly Complete Genomes from over Four Hundred Novel Species.</title>
        <authorList>
            <person name="Rodriguez-R L.M."/>
            <person name="Tsementzi D."/>
            <person name="Luo C."/>
            <person name="Konstantinidis K.T."/>
        </authorList>
    </citation>
    <scope>NUCLEOTIDE SEQUENCE</scope>
    <source>
        <strain evidence="13">WB7_6_001</strain>
    </source>
</reference>
<dbReference type="Pfam" id="PF16327">
    <property type="entry name" value="CcmF_C"/>
    <property type="match status" value="1"/>
</dbReference>
<dbReference type="GO" id="GO:0020037">
    <property type="term" value="F:heme binding"/>
    <property type="evidence" value="ECO:0007669"/>
    <property type="project" value="InterPro"/>
</dbReference>
<dbReference type="PRINTS" id="PR01410">
    <property type="entry name" value="CCBIOGENESIS"/>
</dbReference>
<dbReference type="InterPro" id="IPR003567">
    <property type="entry name" value="Cyt_c_biogenesis"/>
</dbReference>
<feature type="transmembrane region" description="Helical" evidence="10">
    <location>
        <begin position="122"/>
        <end position="141"/>
    </location>
</feature>
<evidence type="ECO:0000256" key="3">
    <source>
        <dbReference type="ARBA" id="ARBA00022475"/>
    </source>
</evidence>
<feature type="transmembrane region" description="Helical" evidence="10">
    <location>
        <begin position="172"/>
        <end position="192"/>
    </location>
</feature>
<feature type="domain" description="Cytochrome c-type biogenesis protein CcmF C-terminal" evidence="12">
    <location>
        <begin position="316"/>
        <end position="617"/>
    </location>
</feature>
<name>A0A964XPX2_9PROT</name>
<evidence type="ECO:0000256" key="1">
    <source>
        <dbReference type="ARBA" id="ARBA00004429"/>
    </source>
</evidence>
<comment type="caution">
    <text evidence="13">The sequence shown here is derived from an EMBL/GenBank/DDBJ whole genome shotgun (WGS) entry which is preliminary data.</text>
</comment>
<feature type="transmembrane region" description="Helical" evidence="10">
    <location>
        <begin position="424"/>
        <end position="441"/>
    </location>
</feature>
<feature type="transmembrane region" description="Helical" evidence="10">
    <location>
        <begin position="600"/>
        <end position="620"/>
    </location>
</feature>
<dbReference type="GO" id="GO:0015232">
    <property type="term" value="F:heme transmembrane transporter activity"/>
    <property type="evidence" value="ECO:0007669"/>
    <property type="project" value="InterPro"/>
</dbReference>
<feature type="domain" description="Cytochrome c assembly protein" evidence="11">
    <location>
        <begin position="88"/>
        <end position="292"/>
    </location>
</feature>
<feature type="transmembrane region" description="Helical" evidence="10">
    <location>
        <begin position="246"/>
        <end position="263"/>
    </location>
</feature>
<feature type="transmembrane region" description="Helical" evidence="10">
    <location>
        <begin position="6"/>
        <end position="28"/>
    </location>
</feature>
<feature type="transmembrane region" description="Helical" evidence="10">
    <location>
        <begin position="349"/>
        <end position="372"/>
    </location>
</feature>
<keyword evidence="3" id="KW-1003">Cell membrane</keyword>
<proteinExistence type="inferred from homology"/>
<dbReference type="AlphaFoldDB" id="A0A964XPX2"/>
<dbReference type="GO" id="GO:0016829">
    <property type="term" value="F:lyase activity"/>
    <property type="evidence" value="ECO:0007669"/>
    <property type="project" value="UniProtKB-KW"/>
</dbReference>
<dbReference type="PRINTS" id="PR01411">
    <property type="entry name" value="CCMFBIOGNSIS"/>
</dbReference>
<evidence type="ECO:0000256" key="6">
    <source>
        <dbReference type="ARBA" id="ARBA00022748"/>
    </source>
</evidence>
<dbReference type="EMBL" id="RGET01000003">
    <property type="protein sequence ID" value="NBN87573.1"/>
    <property type="molecule type" value="Genomic_DNA"/>
</dbReference>
<accession>A0A964XPX2</accession>
<evidence type="ECO:0000256" key="8">
    <source>
        <dbReference type="ARBA" id="ARBA00023136"/>
    </source>
</evidence>
<evidence type="ECO:0000313" key="14">
    <source>
        <dbReference type="Proteomes" id="UP000713222"/>
    </source>
</evidence>
<evidence type="ECO:0000256" key="2">
    <source>
        <dbReference type="ARBA" id="ARBA00009186"/>
    </source>
</evidence>
<protein>
    <submittedName>
        <fullName evidence="13">Heme lyase CcmF/NrfE family subunit</fullName>
    </submittedName>
</protein>
<feature type="transmembrane region" description="Helical" evidence="10">
    <location>
        <begin position="479"/>
        <end position="498"/>
    </location>
</feature>
<dbReference type="InterPro" id="IPR032523">
    <property type="entry name" value="CcmF_C"/>
</dbReference>
<dbReference type="GO" id="GO:0017004">
    <property type="term" value="P:cytochrome complex assembly"/>
    <property type="evidence" value="ECO:0007669"/>
    <property type="project" value="UniProtKB-KW"/>
</dbReference>
<evidence type="ECO:0000313" key="13">
    <source>
        <dbReference type="EMBL" id="NBN87573.1"/>
    </source>
</evidence>
<gene>
    <name evidence="13" type="ORF">EBV32_00545</name>
</gene>
<keyword evidence="4" id="KW-0997">Cell inner membrane</keyword>
<evidence type="ECO:0000256" key="7">
    <source>
        <dbReference type="ARBA" id="ARBA00022989"/>
    </source>
</evidence>
<keyword evidence="8 10" id="KW-0472">Membrane</keyword>
<feature type="transmembrane region" description="Helical" evidence="10">
    <location>
        <begin position="384"/>
        <end position="403"/>
    </location>
</feature>